<accession>A0A0C2IQH7</accession>
<sequence length="107" mass="12174">MVIVIDNQQKSSFLKIKDSKPETIFEFWCTSSLPVIVNSCHVLYVPICFKKGPIIPEVMLVPKDQTSHSQICGVRSLWDRYSLEGIGERPFYESSNVILNMHGAMIN</sequence>
<dbReference type="EMBL" id="JWZT01003122">
    <property type="protein sequence ID" value="KII67709.1"/>
    <property type="molecule type" value="Genomic_DNA"/>
</dbReference>
<dbReference type="AlphaFoldDB" id="A0A0C2IQH7"/>
<dbReference type="Proteomes" id="UP000031668">
    <property type="component" value="Unassembled WGS sequence"/>
</dbReference>
<organism evidence="1 2">
    <name type="scientific">Thelohanellus kitauei</name>
    <name type="common">Myxosporean</name>
    <dbReference type="NCBI Taxonomy" id="669202"/>
    <lineage>
        <taxon>Eukaryota</taxon>
        <taxon>Metazoa</taxon>
        <taxon>Cnidaria</taxon>
        <taxon>Myxozoa</taxon>
        <taxon>Myxosporea</taxon>
        <taxon>Bivalvulida</taxon>
        <taxon>Platysporina</taxon>
        <taxon>Myxobolidae</taxon>
        <taxon>Thelohanellus</taxon>
    </lineage>
</organism>
<evidence type="ECO:0000313" key="2">
    <source>
        <dbReference type="Proteomes" id="UP000031668"/>
    </source>
</evidence>
<gene>
    <name evidence="1" type="ORF">RF11_07336</name>
</gene>
<proteinExistence type="predicted"/>
<keyword evidence="2" id="KW-1185">Reference proteome</keyword>
<reference evidence="1 2" key="1">
    <citation type="journal article" date="2014" name="Genome Biol. Evol.">
        <title>The genome of the myxosporean Thelohanellus kitauei shows adaptations to nutrient acquisition within its fish host.</title>
        <authorList>
            <person name="Yang Y."/>
            <person name="Xiong J."/>
            <person name="Zhou Z."/>
            <person name="Huo F."/>
            <person name="Miao W."/>
            <person name="Ran C."/>
            <person name="Liu Y."/>
            <person name="Zhang J."/>
            <person name="Feng J."/>
            <person name="Wang M."/>
            <person name="Wang M."/>
            <person name="Wang L."/>
            <person name="Yao B."/>
        </authorList>
    </citation>
    <scope>NUCLEOTIDE SEQUENCE [LARGE SCALE GENOMIC DNA]</scope>
    <source>
        <strain evidence="1">Wuqing</strain>
    </source>
</reference>
<name>A0A0C2IQH7_THEKT</name>
<protein>
    <submittedName>
        <fullName evidence="1">Uncharacterized protein</fullName>
    </submittedName>
</protein>
<evidence type="ECO:0000313" key="1">
    <source>
        <dbReference type="EMBL" id="KII67709.1"/>
    </source>
</evidence>
<comment type="caution">
    <text evidence="1">The sequence shown here is derived from an EMBL/GenBank/DDBJ whole genome shotgun (WGS) entry which is preliminary data.</text>
</comment>